<dbReference type="EMBL" id="RKQG01000001">
    <property type="protein sequence ID" value="RPE35448.1"/>
    <property type="molecule type" value="Genomic_DNA"/>
</dbReference>
<dbReference type="Proteomes" id="UP000266906">
    <property type="component" value="Unassembled WGS sequence"/>
</dbReference>
<evidence type="ECO:0000313" key="3">
    <source>
        <dbReference type="EMBL" id="RPE35448.1"/>
    </source>
</evidence>
<evidence type="ECO:0000313" key="4">
    <source>
        <dbReference type="Proteomes" id="UP000266906"/>
    </source>
</evidence>
<proteinExistence type="predicted"/>
<dbReference type="RefSeq" id="WP_123556809.1">
    <property type="nucleotide sequence ID" value="NZ_JBEYIY010000003.1"/>
</dbReference>
<evidence type="ECO:0000256" key="1">
    <source>
        <dbReference type="SAM" id="MobiDB-lite"/>
    </source>
</evidence>
<evidence type="ECO:0000313" key="5">
    <source>
        <dbReference type="Proteomes" id="UP000267408"/>
    </source>
</evidence>
<dbReference type="AlphaFoldDB" id="A0A3N4RPW9"/>
<dbReference type="Proteomes" id="UP000267408">
    <property type="component" value="Unassembled WGS sequence"/>
</dbReference>
<accession>A0A8G1XDI0</accession>
<dbReference type="OrthoDB" id="3876654at2"/>
<sequence>MRSEERPADPGEEVRRRAWTIADRLARAGGEEAWLISFEDGYRVELRSTRPAPDVPGVLAALALGDRWGHRRSILPCTGGLVQDTVWSEVRLEPSGGPGPGREGRTSGVGEGSLKGGSSRAGNA</sequence>
<keyword evidence="4" id="KW-1185">Reference proteome</keyword>
<accession>A0A3N4RPW9</accession>
<name>A0A3N4RPW9_9ACTN</name>
<gene>
    <name evidence="3" type="ORF">EDD38_3797</name>
    <name evidence="2" type="ORF">EDD39_3305</name>
</gene>
<comment type="caution">
    <text evidence="3">The sequence shown here is derived from an EMBL/GenBank/DDBJ whole genome shotgun (WGS) entry which is preliminary data.</text>
</comment>
<organism evidence="3 4">
    <name type="scientific">Kitasatospora cineracea</name>
    <dbReference type="NCBI Taxonomy" id="88074"/>
    <lineage>
        <taxon>Bacteria</taxon>
        <taxon>Bacillati</taxon>
        <taxon>Actinomycetota</taxon>
        <taxon>Actinomycetes</taxon>
        <taxon>Kitasatosporales</taxon>
        <taxon>Streptomycetaceae</taxon>
        <taxon>Kitasatospora</taxon>
    </lineage>
</organism>
<feature type="region of interest" description="Disordered" evidence="1">
    <location>
        <begin position="91"/>
        <end position="124"/>
    </location>
</feature>
<protein>
    <submittedName>
        <fullName evidence="3">Uncharacterized protein</fullName>
    </submittedName>
</protein>
<evidence type="ECO:0000313" key="2">
    <source>
        <dbReference type="EMBL" id="ROR45093.1"/>
    </source>
</evidence>
<reference evidence="4 5" key="1">
    <citation type="submission" date="2018-11" db="EMBL/GenBank/DDBJ databases">
        <title>Sequencing the genomes of 1000 actinobacteria strains.</title>
        <authorList>
            <person name="Klenk H.-P."/>
        </authorList>
    </citation>
    <scope>NUCLEOTIDE SEQUENCE [LARGE SCALE GENOMIC DNA]</scope>
    <source>
        <strain evidence="2 5">DSM 44780</strain>
        <strain evidence="3 4">DSM 44781</strain>
    </source>
</reference>
<feature type="compositionally biased region" description="Gly residues" evidence="1">
    <location>
        <begin position="96"/>
        <end position="115"/>
    </location>
</feature>
<dbReference type="EMBL" id="RJVJ01000001">
    <property type="protein sequence ID" value="ROR45093.1"/>
    <property type="molecule type" value="Genomic_DNA"/>
</dbReference>